<dbReference type="PATRIC" id="fig|518642.10.peg.1837"/>
<dbReference type="Gene3D" id="3.30.530.20">
    <property type="match status" value="1"/>
</dbReference>
<dbReference type="Proteomes" id="UP000176005">
    <property type="component" value="Unassembled WGS sequence"/>
</dbReference>
<dbReference type="CDD" id="cd07812">
    <property type="entry name" value="SRPBCC"/>
    <property type="match status" value="1"/>
</dbReference>
<dbReference type="InterPro" id="IPR019587">
    <property type="entry name" value="Polyketide_cyclase/dehydratase"/>
</dbReference>
<keyword evidence="2" id="KW-1185">Reference proteome</keyword>
<dbReference type="RefSeq" id="WP_070016378.1">
    <property type="nucleotide sequence ID" value="NZ_LJGW01000158.1"/>
</dbReference>
<sequence>MAQVEASTQREIAAGPGEVRAALADYRETRPKLLPEHYSEYEVREGGEGVGTVVHWKIQATSKRVRDCLVDVTEPAGPGEGDLVESDRNSTMVTTWKIAPGAADGSSHVTVTTTWQGASGIGGFFERAFAPKGLARIYDEMLAKLAAETEK</sequence>
<evidence type="ECO:0000313" key="2">
    <source>
        <dbReference type="Proteomes" id="UP000176005"/>
    </source>
</evidence>
<reference evidence="1 2" key="1">
    <citation type="journal article" date="2016" name="Front. Microbiol.">
        <title>Comparative Genomics Analysis of Streptomyces Species Reveals Their Adaptation to the Marine Environment and Their Diversity at the Genomic Level.</title>
        <authorList>
            <person name="Tian X."/>
            <person name="Zhang Z."/>
            <person name="Yang T."/>
            <person name="Chen M."/>
            <person name="Li J."/>
            <person name="Chen F."/>
            <person name="Yang J."/>
            <person name="Li W."/>
            <person name="Zhang B."/>
            <person name="Zhang Z."/>
            <person name="Wu J."/>
            <person name="Zhang C."/>
            <person name="Long L."/>
            <person name="Xiao J."/>
        </authorList>
    </citation>
    <scope>NUCLEOTIDE SEQUENCE [LARGE SCALE GENOMIC DNA]</scope>
    <source>
        <strain evidence="1 2">SCSIO 10429</strain>
    </source>
</reference>
<protein>
    <submittedName>
        <fullName evidence="1">Polyketide cyclase</fullName>
    </submittedName>
</protein>
<dbReference type="InterPro" id="IPR014488">
    <property type="entry name" value="UCP017371"/>
</dbReference>
<gene>
    <name evidence="1" type="ORF">AN218_09770</name>
</gene>
<dbReference type="SUPFAM" id="SSF55961">
    <property type="entry name" value="Bet v1-like"/>
    <property type="match status" value="1"/>
</dbReference>
<dbReference type="AlphaFoldDB" id="A0A1E7L7F0"/>
<organism evidence="1 2">
    <name type="scientific">Streptomyces nanshensis</name>
    <dbReference type="NCBI Taxonomy" id="518642"/>
    <lineage>
        <taxon>Bacteria</taxon>
        <taxon>Bacillati</taxon>
        <taxon>Actinomycetota</taxon>
        <taxon>Actinomycetes</taxon>
        <taxon>Kitasatosporales</taxon>
        <taxon>Streptomycetaceae</taxon>
        <taxon>Streptomyces</taxon>
    </lineage>
</organism>
<evidence type="ECO:0000313" key="1">
    <source>
        <dbReference type="EMBL" id="OEV12137.1"/>
    </source>
</evidence>
<comment type="caution">
    <text evidence="1">The sequence shown here is derived from an EMBL/GenBank/DDBJ whole genome shotgun (WGS) entry which is preliminary data.</text>
</comment>
<dbReference type="PIRSF" id="PIRSF017371">
    <property type="entry name" value="UCP017371"/>
    <property type="match status" value="1"/>
</dbReference>
<dbReference type="Pfam" id="PF10604">
    <property type="entry name" value="Polyketide_cyc2"/>
    <property type="match status" value="1"/>
</dbReference>
<name>A0A1E7L7F0_9ACTN</name>
<accession>A0A1E7L7F0</accession>
<proteinExistence type="predicted"/>
<dbReference type="EMBL" id="LJGW01000158">
    <property type="protein sequence ID" value="OEV12137.1"/>
    <property type="molecule type" value="Genomic_DNA"/>
</dbReference>
<dbReference type="InterPro" id="IPR023393">
    <property type="entry name" value="START-like_dom_sf"/>
</dbReference>